<evidence type="ECO:0000313" key="3">
    <source>
        <dbReference type="Proteomes" id="UP001642464"/>
    </source>
</evidence>
<dbReference type="EMBL" id="CAXAMM010042040">
    <property type="protein sequence ID" value="CAK9102653.1"/>
    <property type="molecule type" value="Genomic_DNA"/>
</dbReference>
<feature type="region of interest" description="Disordered" evidence="1">
    <location>
        <begin position="243"/>
        <end position="264"/>
    </location>
</feature>
<evidence type="ECO:0000256" key="1">
    <source>
        <dbReference type="SAM" id="MobiDB-lite"/>
    </source>
</evidence>
<name>A0ABP0RSS1_9DINO</name>
<gene>
    <name evidence="2" type="ORF">SCF082_LOCUS47977</name>
</gene>
<protein>
    <submittedName>
        <fullName evidence="2">Uncharacterized protein</fullName>
    </submittedName>
</protein>
<keyword evidence="3" id="KW-1185">Reference proteome</keyword>
<organism evidence="2 3">
    <name type="scientific">Durusdinium trenchii</name>
    <dbReference type="NCBI Taxonomy" id="1381693"/>
    <lineage>
        <taxon>Eukaryota</taxon>
        <taxon>Sar</taxon>
        <taxon>Alveolata</taxon>
        <taxon>Dinophyceae</taxon>
        <taxon>Suessiales</taxon>
        <taxon>Symbiodiniaceae</taxon>
        <taxon>Durusdinium</taxon>
    </lineage>
</organism>
<comment type="caution">
    <text evidence="2">The sequence shown here is derived from an EMBL/GenBank/DDBJ whole genome shotgun (WGS) entry which is preliminary data.</text>
</comment>
<reference evidence="2 3" key="1">
    <citation type="submission" date="2024-02" db="EMBL/GenBank/DDBJ databases">
        <authorList>
            <person name="Chen Y."/>
            <person name="Shah S."/>
            <person name="Dougan E. K."/>
            <person name="Thang M."/>
            <person name="Chan C."/>
        </authorList>
    </citation>
    <scope>NUCLEOTIDE SEQUENCE [LARGE SCALE GENOMIC DNA]</scope>
</reference>
<sequence>MSLARLLASATHLVENETQLEDGLHGLHGPHSSSPIEPICTEPYCGGFWWSQSAPRVKLVDGDLGKKAAPKEAAPVDFPEVSFFPAFDPPLASFVKLRPANQGTFDRWNIPNAVTVKVGTRSEMKFLTNEVLNNFMRVQEDAGLGEPEYVVRQGLQLVSWKPRHGRLHVTPFLGSKEEMMSSNLPITFAFGGKPTPKNASPDEQQRLEPEIPDAPDYGQYLRAEDKPQPPIILPVKRLDFVIRRPPPTGHHPMAAPPTAWEQML</sequence>
<dbReference type="Proteomes" id="UP001642464">
    <property type="component" value="Unassembled WGS sequence"/>
</dbReference>
<proteinExistence type="predicted"/>
<accession>A0ABP0RSS1</accession>
<feature type="region of interest" description="Disordered" evidence="1">
    <location>
        <begin position="191"/>
        <end position="225"/>
    </location>
</feature>
<evidence type="ECO:0000313" key="2">
    <source>
        <dbReference type="EMBL" id="CAK9102653.1"/>
    </source>
</evidence>